<evidence type="ECO:0000256" key="3">
    <source>
        <dbReference type="ARBA" id="ARBA00022692"/>
    </source>
</evidence>
<feature type="transmembrane region" description="Helical" evidence="7">
    <location>
        <begin position="720"/>
        <end position="746"/>
    </location>
</feature>
<keyword evidence="2" id="KW-1003">Cell membrane</keyword>
<feature type="transmembrane region" description="Helical" evidence="7">
    <location>
        <begin position="255"/>
        <end position="276"/>
    </location>
</feature>
<feature type="transmembrane region" description="Helical" evidence="7">
    <location>
        <begin position="351"/>
        <end position="370"/>
    </location>
</feature>
<dbReference type="EMBL" id="LK932517">
    <property type="protein sequence ID" value="CDS87909.1"/>
    <property type="molecule type" value="Genomic_DNA"/>
</dbReference>
<protein>
    <submittedName>
        <fullName evidence="9">ABC-type transport system, permease</fullName>
    </submittedName>
</protein>
<sequence length="851" mass="97443">MMSLVKFSIQYIKHYKKQSISIVLSIVLSVALLTGIGSLVHSADKSRIEKIREDSGDYHYFYKVDKEQLNKIKKNKKSKEYTVDRLGVTKPKNQIDEPFIIEFLNADSSYLDMTGRKLLKGTLPSKDGEIVLDTYSLNNLNVNKEIGTEINLDGKIYKLCGILSSLSNPETAMEGFVNDYFQPKEKDSYIVYVKYDENKNIKKQNYKFMKKFNISKEKTYINWPLSVEFGVKPPKNIEKYNIFEFLKNLELNTNAIILLVGVFGAAAVYSIFHVSILQRISQYGVLEVLGANNKQLLFLLFLELFLLFIVGFPIGCFLGIGVASTIYEQFPHIFLSSDIVPGAFFISEKSIYLGFLFILLLLILIAVRVVHQLNKYSSIESMKNFKITNKKKRILESVKHSNMTKVLSHKYMTQKKGMFIGILFSLSLGGIIFLCSSYSIQLTKNNNELTMKADDGLNSDYQITMQTTDFDVGIPKDKISRLNNVEGISKVYPVRYLFGAMQIKEEQLFWKNFFKPLEKDYRIKTFFDGICTKQNEGGYLLKTNIYGYNNGMLEGLNSYIIDGEINTHDMVKNNKVIVRLPMDGTGMYDAVDINPGDTIKVKVPKTMKPTDEIVKFKEENKNDYTTKEFVVAATVKRVMANNIYFIGDYGMDIVMTNGQMKNNFDIENYNSVSIKKTEDSNSEELSENIKSVVSDVKRCIVTDYTIAIEKNNTYLNQKLLFIYGIVFVLLAISLFHIINTVSYLIFSRRHEFGILRAMGITDNKFLLMMIREGFLYGFYASIIMVIGSVIGQFMIYFMVKRVYLYINPILKINTPLYIGMIILNITISIVAVIIPVRQILKSDIISEINKN</sequence>
<dbReference type="EMBL" id="LK932401">
    <property type="protein sequence ID" value="CDS87222.1"/>
    <property type="molecule type" value="Genomic_DNA"/>
</dbReference>
<keyword evidence="3 7" id="KW-0812">Transmembrane</keyword>
<reference evidence="9" key="1">
    <citation type="submission" date="2014-07" db="EMBL/GenBank/DDBJ databases">
        <authorList>
            <person name="Monot Marc"/>
        </authorList>
    </citation>
    <scope>NUCLEOTIDE SEQUENCE</scope>
    <source>
        <strain evidence="11">7032989</strain>
        <strain evidence="9">7032994</strain>
    </source>
</reference>
<feature type="transmembrane region" description="Helical" evidence="7">
    <location>
        <begin position="418"/>
        <end position="440"/>
    </location>
</feature>
<evidence type="ECO:0000256" key="2">
    <source>
        <dbReference type="ARBA" id="ARBA00022475"/>
    </source>
</evidence>
<feature type="domain" description="ABC3 transporter permease C-terminal" evidence="8">
    <location>
        <begin position="725"/>
        <end position="843"/>
    </location>
</feature>
<dbReference type="InterPro" id="IPR003838">
    <property type="entry name" value="ABC3_permease_C"/>
</dbReference>
<name>A0A069A965_CLODI</name>
<dbReference type="PANTHER" id="PTHR30572:SF4">
    <property type="entry name" value="ABC TRANSPORTER PERMEASE YTRF"/>
    <property type="match status" value="1"/>
</dbReference>
<evidence type="ECO:0000256" key="6">
    <source>
        <dbReference type="ARBA" id="ARBA00038076"/>
    </source>
</evidence>
<dbReference type="PANTHER" id="PTHR30572">
    <property type="entry name" value="MEMBRANE COMPONENT OF TRANSPORTER-RELATED"/>
    <property type="match status" value="1"/>
</dbReference>
<feature type="transmembrane region" description="Helical" evidence="7">
    <location>
        <begin position="774"/>
        <end position="796"/>
    </location>
</feature>
<evidence type="ECO:0000256" key="1">
    <source>
        <dbReference type="ARBA" id="ARBA00004651"/>
    </source>
</evidence>
<dbReference type="EMBL" id="LK932972">
    <property type="protein sequence ID" value="CDT09858.1"/>
    <property type="molecule type" value="Genomic_DNA"/>
</dbReference>
<gene>
    <name evidence="11" type="ORF">BN1095_310041</name>
    <name evidence="10" type="ORF">BN1096_630095</name>
    <name evidence="9" type="ORF">BN1097_620091</name>
</gene>
<evidence type="ECO:0000256" key="7">
    <source>
        <dbReference type="SAM" id="Phobius"/>
    </source>
</evidence>
<dbReference type="InterPro" id="IPR050250">
    <property type="entry name" value="Macrolide_Exporter_MacB"/>
</dbReference>
<feature type="transmembrane region" description="Helical" evidence="7">
    <location>
        <begin position="296"/>
        <end position="327"/>
    </location>
</feature>
<proteinExistence type="inferred from homology"/>
<dbReference type="Pfam" id="PF02687">
    <property type="entry name" value="FtsX"/>
    <property type="match status" value="2"/>
</dbReference>
<evidence type="ECO:0000313" key="9">
    <source>
        <dbReference type="EMBL" id="CDS87222.1"/>
    </source>
</evidence>
<feature type="domain" description="ABC3 transporter permease C-terminal" evidence="8">
    <location>
        <begin position="255"/>
        <end position="367"/>
    </location>
</feature>
<dbReference type="AlphaFoldDB" id="A0A069A965"/>
<feature type="transmembrane region" description="Helical" evidence="7">
    <location>
        <begin position="816"/>
        <end position="836"/>
    </location>
</feature>
<dbReference type="GO" id="GO:0022857">
    <property type="term" value="F:transmembrane transporter activity"/>
    <property type="evidence" value="ECO:0007669"/>
    <property type="project" value="TreeGrafter"/>
</dbReference>
<evidence type="ECO:0000256" key="4">
    <source>
        <dbReference type="ARBA" id="ARBA00022989"/>
    </source>
</evidence>
<comment type="subcellular location">
    <subcellularLocation>
        <location evidence="1">Cell membrane</location>
        <topology evidence="1">Multi-pass membrane protein</topology>
    </subcellularLocation>
</comment>
<evidence type="ECO:0000313" key="11">
    <source>
        <dbReference type="EMBL" id="CDT09858.1"/>
    </source>
</evidence>
<evidence type="ECO:0000256" key="5">
    <source>
        <dbReference type="ARBA" id="ARBA00023136"/>
    </source>
</evidence>
<evidence type="ECO:0000313" key="10">
    <source>
        <dbReference type="EMBL" id="CDS87909.1"/>
    </source>
</evidence>
<comment type="similarity">
    <text evidence="6">Belongs to the ABC-4 integral membrane protein family.</text>
</comment>
<accession>A0A069A965</accession>
<dbReference type="RefSeq" id="WP_021390195.1">
    <property type="nucleotide sequence ID" value="NZ_BBYB01000003.1"/>
</dbReference>
<evidence type="ECO:0000259" key="8">
    <source>
        <dbReference type="Pfam" id="PF02687"/>
    </source>
</evidence>
<organism evidence="9">
    <name type="scientific">Clostridioides difficile</name>
    <name type="common">Peptoclostridium difficile</name>
    <dbReference type="NCBI Taxonomy" id="1496"/>
    <lineage>
        <taxon>Bacteria</taxon>
        <taxon>Bacillati</taxon>
        <taxon>Bacillota</taxon>
        <taxon>Clostridia</taxon>
        <taxon>Peptostreptococcales</taxon>
        <taxon>Peptostreptococcaceae</taxon>
        <taxon>Clostridioides</taxon>
    </lineage>
</organism>
<dbReference type="GO" id="GO:0005886">
    <property type="term" value="C:plasma membrane"/>
    <property type="evidence" value="ECO:0007669"/>
    <property type="project" value="UniProtKB-SubCell"/>
</dbReference>
<keyword evidence="4 7" id="KW-1133">Transmembrane helix</keyword>
<keyword evidence="5 7" id="KW-0472">Membrane</keyword>